<evidence type="ECO:0000256" key="1">
    <source>
        <dbReference type="ARBA" id="ARBA00001286"/>
    </source>
</evidence>
<name>A0A380K608_9STRE</name>
<dbReference type="InterPro" id="IPR036388">
    <property type="entry name" value="WH-like_DNA-bd_sf"/>
</dbReference>
<dbReference type="InterPro" id="IPR001497">
    <property type="entry name" value="MethylDNA_cys_MeTrfase_AS"/>
</dbReference>
<dbReference type="OrthoDB" id="9802228at2"/>
<evidence type="ECO:0000256" key="7">
    <source>
        <dbReference type="ARBA" id="ARBA00023204"/>
    </source>
</evidence>
<dbReference type="InterPro" id="IPR036631">
    <property type="entry name" value="MGMT_N_sf"/>
</dbReference>
<comment type="subcellular location">
    <subcellularLocation>
        <location evidence="9">Cytoplasm</location>
    </subcellularLocation>
</comment>
<comment type="miscellaneous">
    <text evidence="9">This enzyme catalyzes only one turnover and therefore is not strictly catalytic. According to one definition, an enzyme is a biocatalyst that acts repeatedly and over many reaction cycles.</text>
</comment>
<evidence type="ECO:0000313" key="13">
    <source>
        <dbReference type="Proteomes" id="UP000254924"/>
    </source>
</evidence>
<dbReference type="Pfam" id="PF02870">
    <property type="entry name" value="Methyltransf_1N"/>
    <property type="match status" value="1"/>
</dbReference>
<dbReference type="PROSITE" id="PS00374">
    <property type="entry name" value="MGMT"/>
    <property type="match status" value="1"/>
</dbReference>
<dbReference type="GO" id="GO:0005737">
    <property type="term" value="C:cytoplasm"/>
    <property type="evidence" value="ECO:0007669"/>
    <property type="project" value="UniProtKB-SubCell"/>
</dbReference>
<gene>
    <name evidence="12" type="primary">ogt</name>
    <name evidence="12" type="ORF">NCTC12224_00857</name>
</gene>
<evidence type="ECO:0000256" key="3">
    <source>
        <dbReference type="ARBA" id="ARBA00022490"/>
    </source>
</evidence>
<sequence>MTSIKVYKTTYTTPIGQLSLVATDKALIGAWFLGQKYYEAKLEDADVKQSTNPILAKAVSWLDAYFVGSSLPSKPALSSIGTPFQQKVWQVLATIPQGSVMTYGEIADCLGCQSAQAVGGAVGRNPLSIFIPCHRVISSTGELTGYAGGLDKKIWLLEHEGVSLKNSLS</sequence>
<dbReference type="PANTHER" id="PTHR10815:SF5">
    <property type="entry name" value="METHYLATED-DNA--PROTEIN-CYSTEINE METHYLTRANSFERASE"/>
    <property type="match status" value="1"/>
</dbReference>
<dbReference type="GO" id="GO:0003908">
    <property type="term" value="F:methylated-DNA-[protein]-cysteine S-methyltransferase activity"/>
    <property type="evidence" value="ECO:0007669"/>
    <property type="project" value="UniProtKB-UniRule"/>
</dbReference>
<dbReference type="Gene3D" id="1.10.10.10">
    <property type="entry name" value="Winged helix-like DNA-binding domain superfamily/Winged helix DNA-binding domain"/>
    <property type="match status" value="1"/>
</dbReference>
<comment type="similarity">
    <text evidence="2 9">Belongs to the MGMT family.</text>
</comment>
<dbReference type="InterPro" id="IPR036217">
    <property type="entry name" value="MethylDNA_cys_MeTrfase_DNAb"/>
</dbReference>
<protein>
    <recommendedName>
        <fullName evidence="9">Methylated-DNA--protein-cysteine methyltransferase</fullName>
        <ecNumber evidence="9">2.1.1.63</ecNumber>
    </recommendedName>
    <alternativeName>
        <fullName evidence="9">6-O-methylguanine-DNA methyltransferase</fullName>
        <shortName evidence="9">MGMT</shortName>
    </alternativeName>
    <alternativeName>
        <fullName evidence="9">O-6-methylguanine-DNA-alkyltransferase</fullName>
    </alternativeName>
</protein>
<dbReference type="GO" id="GO:0032259">
    <property type="term" value="P:methylation"/>
    <property type="evidence" value="ECO:0007669"/>
    <property type="project" value="UniProtKB-KW"/>
</dbReference>
<keyword evidence="3 9" id="KW-0963">Cytoplasm</keyword>
<dbReference type="NCBIfam" id="TIGR00589">
    <property type="entry name" value="ogt"/>
    <property type="match status" value="1"/>
</dbReference>
<evidence type="ECO:0000256" key="8">
    <source>
        <dbReference type="ARBA" id="ARBA00049348"/>
    </source>
</evidence>
<evidence type="ECO:0000259" key="10">
    <source>
        <dbReference type="Pfam" id="PF01035"/>
    </source>
</evidence>
<comment type="catalytic activity">
    <reaction evidence="8 9">
        <text>a 6-O-methyl-2'-deoxyguanosine in DNA + L-cysteinyl-[protein] = S-methyl-L-cysteinyl-[protein] + a 2'-deoxyguanosine in DNA</text>
        <dbReference type="Rhea" id="RHEA:24000"/>
        <dbReference type="Rhea" id="RHEA-COMP:10131"/>
        <dbReference type="Rhea" id="RHEA-COMP:10132"/>
        <dbReference type="Rhea" id="RHEA-COMP:11367"/>
        <dbReference type="Rhea" id="RHEA-COMP:11368"/>
        <dbReference type="ChEBI" id="CHEBI:29950"/>
        <dbReference type="ChEBI" id="CHEBI:82612"/>
        <dbReference type="ChEBI" id="CHEBI:85445"/>
        <dbReference type="ChEBI" id="CHEBI:85448"/>
        <dbReference type="EC" id="2.1.1.63"/>
    </reaction>
</comment>
<dbReference type="EC" id="2.1.1.63" evidence="9"/>
<dbReference type="GO" id="GO:0006307">
    <property type="term" value="P:DNA alkylation repair"/>
    <property type="evidence" value="ECO:0007669"/>
    <property type="project" value="UniProtKB-UniRule"/>
</dbReference>
<evidence type="ECO:0000256" key="5">
    <source>
        <dbReference type="ARBA" id="ARBA00022679"/>
    </source>
</evidence>
<accession>A0A380K608</accession>
<evidence type="ECO:0000256" key="9">
    <source>
        <dbReference type="HAMAP-Rule" id="MF_00772"/>
    </source>
</evidence>
<evidence type="ECO:0000259" key="11">
    <source>
        <dbReference type="Pfam" id="PF02870"/>
    </source>
</evidence>
<dbReference type="SUPFAM" id="SSF46767">
    <property type="entry name" value="Methylated DNA-protein cysteine methyltransferase, C-terminal domain"/>
    <property type="match status" value="1"/>
</dbReference>
<dbReference type="Gene3D" id="3.30.160.70">
    <property type="entry name" value="Methylated DNA-protein cysteine methyltransferase domain"/>
    <property type="match status" value="1"/>
</dbReference>
<dbReference type="HAMAP" id="MF_00772">
    <property type="entry name" value="OGT"/>
    <property type="match status" value="1"/>
</dbReference>
<feature type="active site" description="Nucleophile; methyl group acceptor" evidence="9">
    <location>
        <position position="133"/>
    </location>
</feature>
<dbReference type="InterPro" id="IPR023546">
    <property type="entry name" value="MGMT"/>
</dbReference>
<feature type="domain" description="Methylated-DNA-[protein]-cysteine S-methyltransferase DNA binding" evidence="10">
    <location>
        <begin position="83"/>
        <end position="162"/>
    </location>
</feature>
<evidence type="ECO:0000256" key="6">
    <source>
        <dbReference type="ARBA" id="ARBA00022763"/>
    </source>
</evidence>
<keyword evidence="6 9" id="KW-0227">DNA damage</keyword>
<dbReference type="PANTHER" id="PTHR10815">
    <property type="entry name" value="METHYLATED-DNA--PROTEIN-CYSTEINE METHYLTRANSFERASE"/>
    <property type="match status" value="1"/>
</dbReference>
<keyword evidence="5 9" id="KW-0808">Transferase</keyword>
<comment type="catalytic activity">
    <reaction evidence="1 9">
        <text>a 4-O-methyl-thymidine in DNA + L-cysteinyl-[protein] = a thymidine in DNA + S-methyl-L-cysteinyl-[protein]</text>
        <dbReference type="Rhea" id="RHEA:53428"/>
        <dbReference type="Rhea" id="RHEA-COMP:10131"/>
        <dbReference type="Rhea" id="RHEA-COMP:10132"/>
        <dbReference type="Rhea" id="RHEA-COMP:13555"/>
        <dbReference type="Rhea" id="RHEA-COMP:13556"/>
        <dbReference type="ChEBI" id="CHEBI:29950"/>
        <dbReference type="ChEBI" id="CHEBI:82612"/>
        <dbReference type="ChEBI" id="CHEBI:137386"/>
        <dbReference type="ChEBI" id="CHEBI:137387"/>
        <dbReference type="EC" id="2.1.1.63"/>
    </reaction>
</comment>
<evidence type="ECO:0000256" key="2">
    <source>
        <dbReference type="ARBA" id="ARBA00008711"/>
    </source>
</evidence>
<dbReference type="AlphaFoldDB" id="A0A380K608"/>
<reference evidence="12 13" key="1">
    <citation type="submission" date="2018-06" db="EMBL/GenBank/DDBJ databases">
        <authorList>
            <consortium name="Pathogen Informatics"/>
            <person name="Doyle S."/>
        </authorList>
    </citation>
    <scope>NUCLEOTIDE SEQUENCE [LARGE SCALE GENOMIC DNA]</scope>
    <source>
        <strain evidence="12 13">NCTC12224</strain>
    </source>
</reference>
<dbReference type="InterPro" id="IPR008332">
    <property type="entry name" value="MethylG_MeTrfase_N"/>
</dbReference>
<dbReference type="EMBL" id="UHFN01000007">
    <property type="protein sequence ID" value="SUN60401.1"/>
    <property type="molecule type" value="Genomic_DNA"/>
</dbReference>
<keyword evidence="4 9" id="KW-0489">Methyltransferase</keyword>
<evidence type="ECO:0000313" key="12">
    <source>
        <dbReference type="EMBL" id="SUN60401.1"/>
    </source>
</evidence>
<dbReference type="InterPro" id="IPR014048">
    <property type="entry name" value="MethylDNA_cys_MeTrfase_DNA-bd"/>
</dbReference>
<comment type="function">
    <text evidence="9">Involved in the cellular defense against the biological effects of O6-methylguanine (O6-MeG) and O4-methylthymine (O4-MeT) in DNA. Repairs the methylated nucleobase in DNA by stoichiometrically transferring the methyl group to a cysteine residue in the enzyme. This is a suicide reaction: the enzyme is irreversibly inactivated.</text>
</comment>
<dbReference type="CDD" id="cd06445">
    <property type="entry name" value="ATase"/>
    <property type="match status" value="1"/>
</dbReference>
<evidence type="ECO:0000256" key="4">
    <source>
        <dbReference type="ARBA" id="ARBA00022603"/>
    </source>
</evidence>
<dbReference type="Pfam" id="PF01035">
    <property type="entry name" value="DNA_binding_1"/>
    <property type="match status" value="1"/>
</dbReference>
<keyword evidence="13" id="KW-1185">Reference proteome</keyword>
<dbReference type="FunFam" id="1.10.10.10:FF:000214">
    <property type="entry name" value="Methylated-DNA--protein-cysteine methyltransferase"/>
    <property type="match status" value="1"/>
</dbReference>
<dbReference type="SUPFAM" id="SSF53155">
    <property type="entry name" value="Methylated DNA-protein cysteine methyltransferase domain"/>
    <property type="match status" value="1"/>
</dbReference>
<feature type="domain" description="Methylguanine DNA methyltransferase ribonuclease-like" evidence="11">
    <location>
        <begin position="6"/>
        <end position="69"/>
    </location>
</feature>
<proteinExistence type="inferred from homology"/>
<dbReference type="Proteomes" id="UP000254924">
    <property type="component" value="Unassembled WGS sequence"/>
</dbReference>
<keyword evidence="7 9" id="KW-0234">DNA repair</keyword>
<organism evidence="12 13">
    <name type="scientific">Streptococcus hyointestinalis</name>
    <dbReference type="NCBI Taxonomy" id="1337"/>
    <lineage>
        <taxon>Bacteria</taxon>
        <taxon>Bacillati</taxon>
        <taxon>Bacillota</taxon>
        <taxon>Bacilli</taxon>
        <taxon>Lactobacillales</taxon>
        <taxon>Streptococcaceae</taxon>
        <taxon>Streptococcus</taxon>
    </lineage>
</organism>